<gene>
    <name evidence="1" type="ORF">ENF32_01240</name>
</gene>
<accession>A0A7C0Y8L0</accession>
<proteinExistence type="predicted"/>
<organism evidence="1">
    <name type="scientific">Thermosulfidibacter takaii</name>
    <dbReference type="NCBI Taxonomy" id="412593"/>
    <lineage>
        <taxon>Bacteria</taxon>
        <taxon>Pseudomonadati</taxon>
        <taxon>Thermosulfidibacterota</taxon>
        <taxon>Thermosulfidibacteria</taxon>
        <taxon>Thermosulfidibacterales</taxon>
        <taxon>Thermosulfidibacteraceae</taxon>
    </lineage>
</organism>
<reference evidence="1" key="1">
    <citation type="journal article" date="2020" name="mSystems">
        <title>Genome- and Community-Level Interaction Insights into Carbon Utilization and Element Cycling Functions of Hydrothermarchaeota in Hydrothermal Sediment.</title>
        <authorList>
            <person name="Zhou Z."/>
            <person name="Liu Y."/>
            <person name="Xu W."/>
            <person name="Pan J."/>
            <person name="Luo Z.H."/>
            <person name="Li M."/>
        </authorList>
    </citation>
    <scope>NUCLEOTIDE SEQUENCE [LARGE SCALE GENOMIC DNA]</scope>
    <source>
        <strain evidence="1">HyVt-115</strain>
    </source>
</reference>
<protein>
    <submittedName>
        <fullName evidence="1">Uncharacterized protein</fullName>
    </submittedName>
</protein>
<dbReference type="EMBL" id="DQWS01000049">
    <property type="protein sequence ID" value="HDD52677.1"/>
    <property type="molecule type" value="Genomic_DNA"/>
</dbReference>
<dbReference type="AlphaFoldDB" id="A0A7C0Y8L0"/>
<dbReference type="Proteomes" id="UP000885690">
    <property type="component" value="Unassembled WGS sequence"/>
</dbReference>
<sequence length="66" mass="8001">MNLLEETIKRVESFSEEELRAFREWFEEFDARIWDEKLERDVRAGKLDDLATRAMEDFKKGKCTEL</sequence>
<comment type="caution">
    <text evidence="1">The sequence shown here is derived from an EMBL/GenBank/DDBJ whole genome shotgun (WGS) entry which is preliminary data.</text>
</comment>
<name>A0A7C0Y8L0_9BACT</name>
<evidence type="ECO:0000313" key="1">
    <source>
        <dbReference type="EMBL" id="HDD52677.1"/>
    </source>
</evidence>